<keyword evidence="2" id="KW-1185">Reference proteome</keyword>
<reference evidence="1" key="1">
    <citation type="submission" date="2019-11" db="EMBL/GenBank/DDBJ databases">
        <authorList>
            <person name="Li J."/>
        </authorList>
    </citation>
    <scope>NUCLEOTIDE SEQUENCE</scope>
    <source>
        <strain evidence="1">B6B</strain>
    </source>
</reference>
<evidence type="ECO:0000313" key="2">
    <source>
        <dbReference type="Proteomes" id="UP000799092"/>
    </source>
</evidence>
<dbReference type="AlphaFoldDB" id="A0A6A8DKT1"/>
<dbReference type="EMBL" id="WJNG01000010">
    <property type="protein sequence ID" value="MRH43597.1"/>
    <property type="molecule type" value="Genomic_DNA"/>
</dbReference>
<protein>
    <submittedName>
        <fullName evidence="1">Uncharacterized protein</fullName>
    </submittedName>
</protein>
<comment type="caution">
    <text evidence="1">The sequence shown here is derived from an EMBL/GenBank/DDBJ whole genome shotgun (WGS) entry which is preliminary data.</text>
</comment>
<proteinExistence type="predicted"/>
<name>A0A6A8DKT1_9BACI</name>
<accession>A0A6A8DKT1</accession>
<organism evidence="1 2">
    <name type="scientific">Aquibacillus halophilus</name>
    <dbReference type="NCBI Taxonomy" id="930132"/>
    <lineage>
        <taxon>Bacteria</taxon>
        <taxon>Bacillati</taxon>
        <taxon>Bacillota</taxon>
        <taxon>Bacilli</taxon>
        <taxon>Bacillales</taxon>
        <taxon>Bacillaceae</taxon>
        <taxon>Aquibacillus</taxon>
    </lineage>
</organism>
<sequence length="55" mass="6563">MRSYMYAEQNGINVKTLSAPTTWYMLFPLSERERHIILTEWLGLTPDLVNKYQEI</sequence>
<evidence type="ECO:0000313" key="1">
    <source>
        <dbReference type="EMBL" id="MRH43597.1"/>
    </source>
</evidence>
<dbReference type="Proteomes" id="UP000799092">
    <property type="component" value="Unassembled WGS sequence"/>
</dbReference>
<gene>
    <name evidence="1" type="ORF">GH741_12990</name>
</gene>